<dbReference type="SUPFAM" id="SSF53955">
    <property type="entry name" value="Lysozyme-like"/>
    <property type="match status" value="1"/>
</dbReference>
<dbReference type="InterPro" id="IPR023346">
    <property type="entry name" value="Lysozyme-like_dom_sf"/>
</dbReference>
<reference evidence="2 3" key="1">
    <citation type="submission" date="2021-08" db="EMBL/GenBank/DDBJ databases">
        <title>Nocardioides bacterium WL0053 sp. nov., isolated from the sediment.</title>
        <authorList>
            <person name="Wang L."/>
            <person name="Zhang D."/>
            <person name="Zhang A."/>
        </authorList>
    </citation>
    <scope>NUCLEOTIDE SEQUENCE [LARGE SCALE GENOMIC DNA]</scope>
    <source>
        <strain evidence="2 3">WL0053</strain>
    </source>
</reference>
<dbReference type="Proteomes" id="UP000754710">
    <property type="component" value="Unassembled WGS sequence"/>
</dbReference>
<evidence type="ECO:0000313" key="3">
    <source>
        <dbReference type="Proteomes" id="UP000754710"/>
    </source>
</evidence>
<organism evidence="2 3">
    <name type="scientific">Nocardioides jiangsuensis</name>
    <dbReference type="NCBI Taxonomy" id="2866161"/>
    <lineage>
        <taxon>Bacteria</taxon>
        <taxon>Bacillati</taxon>
        <taxon>Actinomycetota</taxon>
        <taxon>Actinomycetes</taxon>
        <taxon>Propionibacteriales</taxon>
        <taxon>Nocardioidaceae</taxon>
        <taxon>Nocardioides</taxon>
    </lineage>
</organism>
<feature type="compositionally biased region" description="Basic and acidic residues" evidence="1">
    <location>
        <begin position="110"/>
        <end position="120"/>
    </location>
</feature>
<evidence type="ECO:0000256" key="1">
    <source>
        <dbReference type="SAM" id="MobiDB-lite"/>
    </source>
</evidence>
<name>A0ABS7RJV0_9ACTN</name>
<evidence type="ECO:0000313" key="2">
    <source>
        <dbReference type="EMBL" id="MBY9075291.1"/>
    </source>
</evidence>
<protein>
    <submittedName>
        <fullName evidence="2">Lytic transglycosylase domain-containing protein</fullName>
    </submittedName>
</protein>
<feature type="region of interest" description="Disordered" evidence="1">
    <location>
        <begin position="63"/>
        <end position="120"/>
    </location>
</feature>
<accession>A0ABS7RJV0</accession>
<keyword evidence="3" id="KW-1185">Reference proteome</keyword>
<comment type="caution">
    <text evidence="2">The sequence shown here is derived from an EMBL/GenBank/DDBJ whole genome shotgun (WGS) entry which is preliminary data.</text>
</comment>
<proteinExistence type="predicted"/>
<gene>
    <name evidence="2" type="ORF">K1X13_10720</name>
</gene>
<dbReference type="EMBL" id="JAIEZQ010000002">
    <property type="protein sequence ID" value="MBY9075291.1"/>
    <property type="molecule type" value="Genomic_DNA"/>
</dbReference>
<feature type="compositionally biased region" description="Basic and acidic residues" evidence="1">
    <location>
        <begin position="80"/>
        <end position="100"/>
    </location>
</feature>
<sequence>MPKRDTYVPRHRNAPAEPALKRSLRKSVLYSGVAVAATGLAVTGGVVVKDEAPADSAAATIAAAQSEQADQPVPAGLSDRGSDTVSRSDRRTSVEKERALDQASGGQVTRTEDLASQDPRDIARQMLPEFGFSEGEFSCLDSLWVSESDWDMNADNPTSTAYGIPQALTGGTHDNLPADYMTNPASQIEWGLGYIRDSYGSPCAAWEFKQANNWY</sequence>